<dbReference type="AlphaFoldDB" id="A0A9D8KGI1"/>
<organism evidence="2 3">
    <name type="scientific">Candidatus Zymogenus saltonus</name>
    <dbReference type="NCBI Taxonomy" id="2844893"/>
    <lineage>
        <taxon>Bacteria</taxon>
        <taxon>Deltaproteobacteria</taxon>
        <taxon>Candidatus Zymogenia</taxon>
        <taxon>Candidatus Zymogeniales</taxon>
        <taxon>Candidatus Zymogenaceae</taxon>
        <taxon>Candidatus Zymogenus</taxon>
    </lineage>
</organism>
<keyword evidence="1" id="KW-0732">Signal</keyword>
<sequence>MKKLLVILLAAAVSATLFVGLTGCAPEKKPVVIGISQIVEHPALDAVRKGFIDYLNENGYKEGENVKYDVNIAQGDMSTAKLIADKLVGMNPNLILTIATPTSQVMVEATTEIPIVFSAVTDPVGAGLVASLEGGGKNVTGTTDLSPVDRQFELIKEVIPEIKNLGFIYNAGEANSLTSLKQAKEEAAKLGFEVVEATASNSGEVLSAAESLVGKVDAIHIPTDNTVVSAFESVTKVCKDNDIPLFAADVDSVPRGAVAAIAIDYYRLGKQTGRMAIEILEGKDPGTMPTESLEDLLLYVNPGAAAEMGIELPKALVDRADKIVE</sequence>
<gene>
    <name evidence="2" type="ORF">JW984_11190</name>
</gene>
<dbReference type="PROSITE" id="PS51257">
    <property type="entry name" value="PROKAR_LIPOPROTEIN"/>
    <property type="match status" value="1"/>
</dbReference>
<protein>
    <submittedName>
        <fullName evidence="2">ABC transporter substrate-binding protein</fullName>
    </submittedName>
</protein>
<evidence type="ECO:0000313" key="3">
    <source>
        <dbReference type="Proteomes" id="UP000809273"/>
    </source>
</evidence>
<evidence type="ECO:0000256" key="1">
    <source>
        <dbReference type="SAM" id="SignalP"/>
    </source>
</evidence>
<proteinExistence type="predicted"/>
<evidence type="ECO:0000313" key="2">
    <source>
        <dbReference type="EMBL" id="MBN1573749.1"/>
    </source>
</evidence>
<comment type="caution">
    <text evidence="2">The sequence shown here is derived from an EMBL/GenBank/DDBJ whole genome shotgun (WGS) entry which is preliminary data.</text>
</comment>
<reference evidence="2" key="1">
    <citation type="journal article" date="2021" name="Environ. Microbiol.">
        <title>Genomic characterization of three novel Desulfobacterota classes expand the metabolic and phylogenetic diversity of the phylum.</title>
        <authorList>
            <person name="Murphy C.L."/>
            <person name="Biggerstaff J."/>
            <person name="Eichhorn A."/>
            <person name="Ewing E."/>
            <person name="Shahan R."/>
            <person name="Soriano D."/>
            <person name="Stewart S."/>
            <person name="VanMol K."/>
            <person name="Walker R."/>
            <person name="Walters P."/>
            <person name="Elshahed M.S."/>
            <person name="Youssef N.H."/>
        </authorList>
    </citation>
    <scope>NUCLEOTIDE SEQUENCE</scope>
    <source>
        <strain evidence="2">Zod_Metabat.24</strain>
    </source>
</reference>
<reference evidence="2" key="2">
    <citation type="submission" date="2021-01" db="EMBL/GenBank/DDBJ databases">
        <authorList>
            <person name="Hahn C.R."/>
            <person name="Youssef N.H."/>
            <person name="Elshahed M."/>
        </authorList>
    </citation>
    <scope>NUCLEOTIDE SEQUENCE</scope>
    <source>
        <strain evidence="2">Zod_Metabat.24</strain>
    </source>
</reference>
<dbReference type="EMBL" id="JAFGIX010000054">
    <property type="protein sequence ID" value="MBN1573749.1"/>
    <property type="molecule type" value="Genomic_DNA"/>
</dbReference>
<dbReference type="Gene3D" id="3.40.50.2300">
    <property type="match status" value="2"/>
</dbReference>
<dbReference type="PANTHER" id="PTHR35271:SF1">
    <property type="entry name" value="ABC TRANSPORTER, SUBSTRATE-BINDING LIPOPROTEIN"/>
    <property type="match status" value="1"/>
</dbReference>
<dbReference type="Proteomes" id="UP000809273">
    <property type="component" value="Unassembled WGS sequence"/>
</dbReference>
<dbReference type="InterPro" id="IPR028082">
    <property type="entry name" value="Peripla_BP_I"/>
</dbReference>
<dbReference type="InterPro" id="IPR007487">
    <property type="entry name" value="ABC_transpt-TYRBP-like"/>
</dbReference>
<dbReference type="Pfam" id="PF04392">
    <property type="entry name" value="ABC_sub_bind"/>
    <property type="match status" value="1"/>
</dbReference>
<accession>A0A9D8KGI1</accession>
<dbReference type="SUPFAM" id="SSF53822">
    <property type="entry name" value="Periplasmic binding protein-like I"/>
    <property type="match status" value="1"/>
</dbReference>
<feature type="chain" id="PRO_5039711415" evidence="1">
    <location>
        <begin position="20"/>
        <end position="325"/>
    </location>
</feature>
<dbReference type="PANTHER" id="PTHR35271">
    <property type="entry name" value="ABC TRANSPORTER, SUBSTRATE-BINDING LIPOPROTEIN-RELATED"/>
    <property type="match status" value="1"/>
</dbReference>
<feature type="signal peptide" evidence="1">
    <location>
        <begin position="1"/>
        <end position="19"/>
    </location>
</feature>
<name>A0A9D8KGI1_9DELT</name>
<dbReference type="CDD" id="cd06325">
    <property type="entry name" value="PBP1_ABC_unchar_transporter"/>
    <property type="match status" value="1"/>
</dbReference>